<comment type="caution">
    <text evidence="2">The sequence shown here is derived from an EMBL/GenBank/DDBJ whole genome shotgun (WGS) entry which is preliminary data.</text>
</comment>
<proteinExistence type="predicted"/>
<dbReference type="SUPFAM" id="SSF56112">
    <property type="entry name" value="Protein kinase-like (PK-like)"/>
    <property type="match status" value="1"/>
</dbReference>
<evidence type="ECO:0000259" key="1">
    <source>
        <dbReference type="PROSITE" id="PS50011"/>
    </source>
</evidence>
<sequence>MQPLDGPASLSARRAAYGTVSAALARLGDRELAGLVAAATPLGTGIGGRSALLEVAGTRVFVKRVPLTSLELRPEHFRSTANLFGLPMVCQYGVGYAPGFGAWRELAAHEATSGWVLAGECPNFPVLYGWRVLPERVPPPLPPELADVGRAVAFWDGAAGVRRRIEALRDSPASLTLFLEHVPYSLDDRLTARAAAGPQEVDGAWSLIDRELASAVAFLNARGLHHFDAHFGNVLTDGHRLYLTDFGLALSADFALSAEESAFLALHEAYDACYTRSWLVNRLITTLWGHRRAPRESLIRALASGAPPPPAPPAARALLTRYARVAALMTAFYGSVLDGAHATPYPAEALREALEASP</sequence>
<evidence type="ECO:0000313" key="2">
    <source>
        <dbReference type="EMBL" id="NJP47888.1"/>
    </source>
</evidence>
<feature type="domain" description="Protein kinase" evidence="1">
    <location>
        <begin position="36"/>
        <end position="358"/>
    </location>
</feature>
<keyword evidence="3" id="KW-1185">Reference proteome</keyword>
<keyword evidence="2" id="KW-0418">Kinase</keyword>
<dbReference type="EMBL" id="JAATEJ010000036">
    <property type="protein sequence ID" value="NJP47888.1"/>
    <property type="molecule type" value="Genomic_DNA"/>
</dbReference>
<organism evidence="2 3">
    <name type="scientific">Actinacidiphila epipremni</name>
    <dbReference type="NCBI Taxonomy" id="2053013"/>
    <lineage>
        <taxon>Bacteria</taxon>
        <taxon>Bacillati</taxon>
        <taxon>Actinomycetota</taxon>
        <taxon>Actinomycetes</taxon>
        <taxon>Kitasatosporales</taxon>
        <taxon>Streptomycetaceae</taxon>
        <taxon>Actinacidiphila</taxon>
    </lineage>
</organism>
<dbReference type="InterPro" id="IPR011009">
    <property type="entry name" value="Kinase-like_dom_sf"/>
</dbReference>
<name>A0ABX1A2R6_9ACTN</name>
<reference evidence="2 3" key="1">
    <citation type="submission" date="2020-03" db="EMBL/GenBank/DDBJ databases">
        <title>WGS of actinomycetes isolated from Thailand.</title>
        <authorList>
            <person name="Thawai C."/>
        </authorList>
    </citation>
    <scope>NUCLEOTIDE SEQUENCE [LARGE SCALE GENOMIC DNA]</scope>
    <source>
        <strain evidence="2 3">PRB2-1</strain>
    </source>
</reference>
<keyword evidence="2" id="KW-0808">Transferase</keyword>
<dbReference type="Gene3D" id="1.10.510.10">
    <property type="entry name" value="Transferase(Phosphotransferase) domain 1"/>
    <property type="match status" value="1"/>
</dbReference>
<evidence type="ECO:0000313" key="3">
    <source>
        <dbReference type="Proteomes" id="UP000734511"/>
    </source>
</evidence>
<dbReference type="InterPro" id="IPR000719">
    <property type="entry name" value="Prot_kinase_dom"/>
</dbReference>
<dbReference type="PROSITE" id="PS50011">
    <property type="entry name" value="PROTEIN_KINASE_DOM"/>
    <property type="match status" value="1"/>
</dbReference>
<dbReference type="RefSeq" id="WP_167986719.1">
    <property type="nucleotide sequence ID" value="NZ_JAATEJ010000036.1"/>
</dbReference>
<gene>
    <name evidence="2" type="ORF">HCN08_31460</name>
</gene>
<protein>
    <submittedName>
        <fullName evidence="2">Protein kinase family protein</fullName>
    </submittedName>
</protein>
<accession>A0ABX1A2R6</accession>
<dbReference type="Proteomes" id="UP000734511">
    <property type="component" value="Unassembled WGS sequence"/>
</dbReference>
<dbReference type="GO" id="GO:0016301">
    <property type="term" value="F:kinase activity"/>
    <property type="evidence" value="ECO:0007669"/>
    <property type="project" value="UniProtKB-KW"/>
</dbReference>